<dbReference type="InterPro" id="IPR011006">
    <property type="entry name" value="CheY-like_superfamily"/>
</dbReference>
<comment type="caution">
    <text evidence="8">The sequence shown here is derived from an EMBL/GenBank/DDBJ whole genome shotgun (WGS) entry which is preliminary data.</text>
</comment>
<dbReference type="Gene3D" id="3.40.50.2300">
    <property type="match status" value="1"/>
</dbReference>
<dbReference type="GO" id="GO:0006355">
    <property type="term" value="P:regulation of DNA-templated transcription"/>
    <property type="evidence" value="ECO:0007669"/>
    <property type="project" value="InterPro"/>
</dbReference>
<evidence type="ECO:0000256" key="2">
    <source>
        <dbReference type="ARBA" id="ARBA00023015"/>
    </source>
</evidence>
<feature type="domain" description="Response regulatory" evidence="7">
    <location>
        <begin position="1"/>
        <end position="107"/>
    </location>
</feature>
<dbReference type="Pfam" id="PF00072">
    <property type="entry name" value="Response_reg"/>
    <property type="match status" value="1"/>
</dbReference>
<sequence length="198" mass="21351">MREGLAALLAAQPRFDVVGTTGDGHACLRLCVDTQPDLLVFNDAMPGFTGAEAVRHVAAHCPSTRMLCLAEHGDRPCVRAAFDAGAHGYVLKRCTFAHLIDGIDNVLSARYHVSPGLAHALLDDDGRRASAPALSNREREVATLYAKGLSTRQIAETLHISMKTVGTHREHILSKLDGESIADVTRHALREGWVTLGQ</sequence>
<evidence type="ECO:0000256" key="5">
    <source>
        <dbReference type="PROSITE-ProRule" id="PRU00169"/>
    </source>
</evidence>
<keyword evidence="2" id="KW-0805">Transcription regulation</keyword>
<evidence type="ECO:0000259" key="7">
    <source>
        <dbReference type="PROSITE" id="PS50110"/>
    </source>
</evidence>
<evidence type="ECO:0000256" key="3">
    <source>
        <dbReference type="ARBA" id="ARBA00023125"/>
    </source>
</evidence>
<dbReference type="InterPro" id="IPR016032">
    <property type="entry name" value="Sig_transdc_resp-reg_C-effctor"/>
</dbReference>
<dbReference type="PROSITE" id="PS50110">
    <property type="entry name" value="RESPONSE_REGULATORY"/>
    <property type="match status" value="1"/>
</dbReference>
<keyword evidence="4" id="KW-0804">Transcription</keyword>
<dbReference type="InterPro" id="IPR039420">
    <property type="entry name" value="WalR-like"/>
</dbReference>
<dbReference type="PATRIC" id="fig|345309.4.peg.451"/>
<dbReference type="Proteomes" id="UP000033651">
    <property type="component" value="Unassembled WGS sequence"/>
</dbReference>
<dbReference type="PANTHER" id="PTHR43214">
    <property type="entry name" value="TWO-COMPONENT RESPONSE REGULATOR"/>
    <property type="match status" value="1"/>
</dbReference>
<dbReference type="CDD" id="cd06170">
    <property type="entry name" value="LuxR_C_like"/>
    <property type="match status" value="1"/>
</dbReference>
<protein>
    <recommendedName>
        <fullName evidence="10">LuxR family two component transcriptional regulator</fullName>
    </recommendedName>
</protein>
<evidence type="ECO:0000259" key="6">
    <source>
        <dbReference type="PROSITE" id="PS50043"/>
    </source>
</evidence>
<dbReference type="PRINTS" id="PR00038">
    <property type="entry name" value="HTHLUXR"/>
</dbReference>
<evidence type="ECO:0000313" key="9">
    <source>
        <dbReference type="Proteomes" id="UP000033651"/>
    </source>
</evidence>
<feature type="domain" description="HTH luxR-type" evidence="6">
    <location>
        <begin position="127"/>
        <end position="192"/>
    </location>
</feature>
<dbReference type="AlphaFoldDB" id="A0A0F3KY42"/>
<dbReference type="EMBL" id="JZRB01000013">
    <property type="protein sequence ID" value="KJV36133.1"/>
    <property type="molecule type" value="Genomic_DNA"/>
</dbReference>
<keyword evidence="9" id="KW-1185">Reference proteome</keyword>
<organism evidence="8 9">
    <name type="scientific">Luteibacter yeojuensis</name>
    <dbReference type="NCBI Taxonomy" id="345309"/>
    <lineage>
        <taxon>Bacteria</taxon>
        <taxon>Pseudomonadati</taxon>
        <taxon>Pseudomonadota</taxon>
        <taxon>Gammaproteobacteria</taxon>
        <taxon>Lysobacterales</taxon>
        <taxon>Rhodanobacteraceae</taxon>
        <taxon>Luteibacter</taxon>
    </lineage>
</organism>
<dbReference type="CDD" id="cd17535">
    <property type="entry name" value="REC_NarL-like"/>
    <property type="match status" value="1"/>
</dbReference>
<evidence type="ECO:0000256" key="1">
    <source>
        <dbReference type="ARBA" id="ARBA00022553"/>
    </source>
</evidence>
<evidence type="ECO:0008006" key="10">
    <source>
        <dbReference type="Google" id="ProtNLM"/>
    </source>
</evidence>
<dbReference type="SUPFAM" id="SSF46894">
    <property type="entry name" value="C-terminal effector domain of the bipartite response regulators"/>
    <property type="match status" value="1"/>
</dbReference>
<evidence type="ECO:0000256" key="4">
    <source>
        <dbReference type="ARBA" id="ARBA00023163"/>
    </source>
</evidence>
<keyword evidence="1" id="KW-0597">Phosphoprotein</keyword>
<dbReference type="GO" id="GO:0003677">
    <property type="term" value="F:DNA binding"/>
    <property type="evidence" value="ECO:0007669"/>
    <property type="project" value="UniProtKB-KW"/>
</dbReference>
<name>A0A0F3KY42_9GAMM</name>
<dbReference type="PANTHER" id="PTHR43214:SF41">
    <property type="entry name" value="NITRATE_NITRITE RESPONSE REGULATOR PROTEIN NARP"/>
    <property type="match status" value="1"/>
</dbReference>
<gene>
    <name evidence="8" type="ORF">VI08_06315</name>
</gene>
<dbReference type="InterPro" id="IPR000792">
    <property type="entry name" value="Tscrpt_reg_LuxR_C"/>
</dbReference>
<dbReference type="GO" id="GO:0000160">
    <property type="term" value="P:phosphorelay signal transduction system"/>
    <property type="evidence" value="ECO:0007669"/>
    <property type="project" value="InterPro"/>
</dbReference>
<keyword evidence="3" id="KW-0238">DNA-binding</keyword>
<dbReference type="PROSITE" id="PS50043">
    <property type="entry name" value="HTH_LUXR_2"/>
    <property type="match status" value="1"/>
</dbReference>
<evidence type="ECO:0000313" key="8">
    <source>
        <dbReference type="EMBL" id="KJV36133.1"/>
    </source>
</evidence>
<accession>A0A0F3KY42</accession>
<dbReference type="SMART" id="SM00421">
    <property type="entry name" value="HTH_LUXR"/>
    <property type="match status" value="1"/>
</dbReference>
<dbReference type="InterPro" id="IPR001789">
    <property type="entry name" value="Sig_transdc_resp-reg_receiver"/>
</dbReference>
<comment type="caution">
    <text evidence="5">Lacks conserved residue(s) required for the propagation of feature annotation.</text>
</comment>
<dbReference type="PROSITE" id="PS00622">
    <property type="entry name" value="HTH_LUXR_1"/>
    <property type="match status" value="1"/>
</dbReference>
<dbReference type="Pfam" id="PF00196">
    <property type="entry name" value="GerE"/>
    <property type="match status" value="1"/>
</dbReference>
<dbReference type="InterPro" id="IPR058245">
    <property type="entry name" value="NreC/VraR/RcsB-like_REC"/>
</dbReference>
<reference evidence="8 9" key="1">
    <citation type="submission" date="2015-03" db="EMBL/GenBank/DDBJ databases">
        <title>Draft genome sequence of Luteibacter yeojuensis strain SU11.</title>
        <authorList>
            <person name="Sulaiman J."/>
            <person name="Priya K."/>
            <person name="Chan K.-G."/>
        </authorList>
    </citation>
    <scope>NUCLEOTIDE SEQUENCE [LARGE SCALE GENOMIC DNA]</scope>
    <source>
        <strain evidence="8 9">SU11</strain>
    </source>
</reference>
<dbReference type="SUPFAM" id="SSF52172">
    <property type="entry name" value="CheY-like"/>
    <property type="match status" value="1"/>
</dbReference>
<proteinExistence type="predicted"/>